<dbReference type="Proteomes" id="UP001163082">
    <property type="component" value="Chromosome"/>
</dbReference>
<evidence type="ECO:0000313" key="2">
    <source>
        <dbReference type="Proteomes" id="UP001163082"/>
    </source>
</evidence>
<dbReference type="RefSeq" id="WP_264431269.1">
    <property type="nucleotide sequence ID" value="NZ_CP080627.1"/>
</dbReference>
<protein>
    <recommendedName>
        <fullName evidence="3">DUF4126 domain-containing protein</fullName>
    </recommendedName>
</protein>
<evidence type="ECO:0000313" key="1">
    <source>
        <dbReference type="EMBL" id="UYV20597.1"/>
    </source>
</evidence>
<keyword evidence="2" id="KW-1185">Reference proteome</keyword>
<gene>
    <name evidence="1" type="ORF">K1Y77_08115</name>
</gene>
<evidence type="ECO:0008006" key="3">
    <source>
        <dbReference type="Google" id="ProtNLM"/>
    </source>
</evidence>
<accession>A0ABY6JXC3</accession>
<name>A0ABY6JXC3_9GAMM</name>
<reference evidence="1 2" key="1">
    <citation type="journal article" date="2022" name="Antonie Van Leeuwenhoek">
        <title>Whole genome sequencing of the halophilic Halomonas qaidamensis XH36, a novel species strain with high ectoine production.</title>
        <authorList>
            <person name="Zhang T."/>
            <person name="Cui T."/>
            <person name="Cao Y."/>
            <person name="Li Y."/>
            <person name="Li F."/>
            <person name="Zhu D."/>
            <person name="Xing J."/>
        </authorList>
    </citation>
    <scope>NUCLEOTIDE SEQUENCE [LARGE SCALE GENOMIC DNA]</scope>
    <source>
        <strain evidence="1 2">XH36</strain>
    </source>
</reference>
<dbReference type="EMBL" id="CP080627">
    <property type="protein sequence ID" value="UYV20597.1"/>
    <property type="molecule type" value="Genomic_DNA"/>
</dbReference>
<sequence>MPQSCTRCASPRTLNLEAAQRVGVVGSTLLGGAIGAWRATAMTGPLAVAVTRFPLAKLPAALMGAVAGGQTGSRIAHSLLKQWLPLGNGTPWLCLSCGQAFRYPYPPLASAH</sequence>
<organism evidence="1 2">
    <name type="scientific">Halomonas qaidamensis</name>
    <dbReference type="NCBI Taxonomy" id="2866211"/>
    <lineage>
        <taxon>Bacteria</taxon>
        <taxon>Pseudomonadati</taxon>
        <taxon>Pseudomonadota</taxon>
        <taxon>Gammaproteobacteria</taxon>
        <taxon>Oceanospirillales</taxon>
        <taxon>Halomonadaceae</taxon>
        <taxon>Halomonas</taxon>
    </lineage>
</organism>
<proteinExistence type="predicted"/>